<protein>
    <recommendedName>
        <fullName evidence="5">AAA+ ATPase domain-containing protein</fullName>
    </recommendedName>
</protein>
<evidence type="ECO:0000313" key="7">
    <source>
        <dbReference type="Proteomes" id="UP000231581"/>
    </source>
</evidence>
<dbReference type="SUPFAM" id="SSF52540">
    <property type="entry name" value="P-loop containing nucleoside triphosphate hydrolases"/>
    <property type="match status" value="2"/>
</dbReference>
<proteinExistence type="predicted"/>
<dbReference type="GO" id="GO:0016887">
    <property type="term" value="F:ATP hydrolysis activity"/>
    <property type="evidence" value="ECO:0007669"/>
    <property type="project" value="InterPro"/>
</dbReference>
<dbReference type="Gene3D" id="1.10.8.60">
    <property type="match status" value="1"/>
</dbReference>
<keyword evidence="4" id="KW-0143">Chaperone</keyword>
<dbReference type="AlphaFoldDB" id="A0A2H0BU43"/>
<dbReference type="GO" id="GO:0005737">
    <property type="term" value="C:cytoplasm"/>
    <property type="evidence" value="ECO:0007669"/>
    <property type="project" value="TreeGrafter"/>
</dbReference>
<dbReference type="GO" id="GO:0034605">
    <property type="term" value="P:cellular response to heat"/>
    <property type="evidence" value="ECO:0007669"/>
    <property type="project" value="TreeGrafter"/>
</dbReference>
<dbReference type="PANTHER" id="PTHR11638:SF18">
    <property type="entry name" value="HEAT SHOCK PROTEIN 104"/>
    <property type="match status" value="1"/>
</dbReference>
<dbReference type="Gene3D" id="3.40.50.300">
    <property type="entry name" value="P-loop containing nucleotide triphosphate hydrolases"/>
    <property type="match status" value="1"/>
</dbReference>
<dbReference type="Pfam" id="PF10431">
    <property type="entry name" value="ClpB_D2-small"/>
    <property type="match status" value="1"/>
</dbReference>
<dbReference type="EMBL" id="PCSZ01000057">
    <property type="protein sequence ID" value="PIP60508.1"/>
    <property type="molecule type" value="Genomic_DNA"/>
</dbReference>
<feature type="non-terminal residue" evidence="6">
    <location>
        <position position="385"/>
    </location>
</feature>
<reference evidence="6 7" key="1">
    <citation type="submission" date="2017-09" db="EMBL/GenBank/DDBJ databases">
        <title>Depth-based differentiation of microbial function through sediment-hosted aquifers and enrichment of novel symbionts in the deep terrestrial subsurface.</title>
        <authorList>
            <person name="Probst A.J."/>
            <person name="Ladd B."/>
            <person name="Jarett J.K."/>
            <person name="Geller-Mcgrath D.E."/>
            <person name="Sieber C.M."/>
            <person name="Emerson J.B."/>
            <person name="Anantharaman K."/>
            <person name="Thomas B.C."/>
            <person name="Malmstrom R."/>
            <person name="Stieglmeier M."/>
            <person name="Klingl A."/>
            <person name="Woyke T."/>
            <person name="Ryan C.M."/>
            <person name="Banfield J.F."/>
        </authorList>
    </citation>
    <scope>NUCLEOTIDE SEQUENCE [LARGE SCALE GENOMIC DNA]</scope>
    <source>
        <strain evidence="6">CG22_combo_CG10-13_8_21_14_all_47_17</strain>
    </source>
</reference>
<comment type="caution">
    <text evidence="6">The sequence shown here is derived from an EMBL/GenBank/DDBJ whole genome shotgun (WGS) entry which is preliminary data.</text>
</comment>
<sequence length="385" mass="43308">ETLASELDKGYFIMIGTTTPENWTKHLERRSLGSRLVRVNILELSEDDAILVLMGKSGFIEYQNKVFFSYSAIEKAATLAGRYLREVKLPESAIGILSEAAVLVRREKGEEVLVEGEDIARIIHEKTNIPVEAVSREETDKLLNLEDRLHKRVIGQQEAITAVAQALRRARAEIREEHRPIANFLFLGPTGVGKTELAKALAAEYFGQENMMIRLDMSEYQNPDSVARMIGQPNDARGGLLTEAVRKQPFTIVLLDELEKAHPDILTLFLQVMDDGRLTDGVGRTIDFSNVVLIATSNAGSQFIQDEVRDGASIERIKTGLLEKELRGIFRPEFLNRFDAVIVFKPLTMDEVIQIAWLMLNQISKRLEEKGISFRAEDEAVEELA</sequence>
<keyword evidence="3" id="KW-0067">ATP-binding</keyword>
<evidence type="ECO:0000256" key="1">
    <source>
        <dbReference type="ARBA" id="ARBA00022737"/>
    </source>
</evidence>
<dbReference type="Proteomes" id="UP000231581">
    <property type="component" value="Unassembled WGS sequence"/>
</dbReference>
<evidence type="ECO:0000256" key="2">
    <source>
        <dbReference type="ARBA" id="ARBA00022741"/>
    </source>
</evidence>
<dbReference type="GO" id="GO:0005524">
    <property type="term" value="F:ATP binding"/>
    <property type="evidence" value="ECO:0007669"/>
    <property type="project" value="UniProtKB-KW"/>
</dbReference>
<dbReference type="InterPro" id="IPR019489">
    <property type="entry name" value="Clp_ATPase_C"/>
</dbReference>
<feature type="non-terminal residue" evidence="6">
    <location>
        <position position="1"/>
    </location>
</feature>
<accession>A0A2H0BU43</accession>
<evidence type="ECO:0000259" key="5">
    <source>
        <dbReference type="SMART" id="SM00382"/>
    </source>
</evidence>
<evidence type="ECO:0000256" key="3">
    <source>
        <dbReference type="ARBA" id="ARBA00022840"/>
    </source>
</evidence>
<feature type="domain" description="AAA+ ATPase" evidence="5">
    <location>
        <begin position="180"/>
        <end position="323"/>
    </location>
</feature>
<dbReference type="InterPro" id="IPR003593">
    <property type="entry name" value="AAA+_ATPase"/>
</dbReference>
<dbReference type="Pfam" id="PF17871">
    <property type="entry name" value="AAA_lid_9"/>
    <property type="match status" value="1"/>
</dbReference>
<dbReference type="InterPro" id="IPR003959">
    <property type="entry name" value="ATPase_AAA_core"/>
</dbReference>
<dbReference type="SMART" id="SM00382">
    <property type="entry name" value="AAA"/>
    <property type="match status" value="1"/>
</dbReference>
<dbReference type="InterPro" id="IPR041546">
    <property type="entry name" value="ClpA/ClpB_AAA_lid"/>
</dbReference>
<evidence type="ECO:0000256" key="4">
    <source>
        <dbReference type="ARBA" id="ARBA00023186"/>
    </source>
</evidence>
<keyword evidence="1" id="KW-0677">Repeat</keyword>
<dbReference type="CDD" id="cd19499">
    <property type="entry name" value="RecA-like_ClpB_Hsp104-like"/>
    <property type="match status" value="1"/>
</dbReference>
<organism evidence="6 7">
    <name type="scientific">Candidatus Uhrbacteria bacterium CG22_combo_CG10-13_8_21_14_all_47_17</name>
    <dbReference type="NCBI Taxonomy" id="1975041"/>
    <lineage>
        <taxon>Bacteria</taxon>
        <taxon>Candidatus Uhriibacteriota</taxon>
    </lineage>
</organism>
<evidence type="ECO:0000313" key="6">
    <source>
        <dbReference type="EMBL" id="PIP60508.1"/>
    </source>
</evidence>
<dbReference type="InterPro" id="IPR050130">
    <property type="entry name" value="ClpA_ClpB"/>
</dbReference>
<dbReference type="PRINTS" id="PR00300">
    <property type="entry name" value="CLPPROTEASEA"/>
</dbReference>
<gene>
    <name evidence="6" type="ORF">COX00_02880</name>
</gene>
<dbReference type="Pfam" id="PF07724">
    <property type="entry name" value="AAA_2"/>
    <property type="match status" value="1"/>
</dbReference>
<dbReference type="PANTHER" id="PTHR11638">
    <property type="entry name" value="ATP-DEPENDENT CLP PROTEASE"/>
    <property type="match status" value="1"/>
</dbReference>
<dbReference type="InterPro" id="IPR027417">
    <property type="entry name" value="P-loop_NTPase"/>
</dbReference>
<dbReference type="FunFam" id="3.40.50.300:FF:000025">
    <property type="entry name" value="ATP-dependent Clp protease subunit"/>
    <property type="match status" value="1"/>
</dbReference>
<dbReference type="InterPro" id="IPR001270">
    <property type="entry name" value="ClpA/B"/>
</dbReference>
<name>A0A2H0BU43_9BACT</name>
<keyword evidence="2" id="KW-0547">Nucleotide-binding</keyword>